<dbReference type="AlphaFoldDB" id="A0A409Y2J6"/>
<name>A0A409Y2J6_9AGAR</name>
<gene>
    <name evidence="2" type="ORF">CVT26_000658</name>
</gene>
<sequence length="143" mass="16566">MPNQPEIYTTGSIYRINYNLSFILVDRLASESKPRHNLQSVTTIMNHSEPQERSEGYSELPNVGTDERPLSRSYSWFEGTSSIYFGGGNFQNIENNIAGMSQEDRDYICGWILSYQYDEALTMYLRFLLSFDNFRSLYTLAPL</sequence>
<protein>
    <submittedName>
        <fullName evidence="2">Uncharacterized protein</fullName>
    </submittedName>
</protein>
<evidence type="ECO:0000313" key="2">
    <source>
        <dbReference type="EMBL" id="PPQ97266.1"/>
    </source>
</evidence>
<evidence type="ECO:0000313" key="3">
    <source>
        <dbReference type="Proteomes" id="UP000284706"/>
    </source>
</evidence>
<dbReference type="Proteomes" id="UP000284706">
    <property type="component" value="Unassembled WGS sequence"/>
</dbReference>
<comment type="caution">
    <text evidence="2">The sequence shown here is derived from an EMBL/GenBank/DDBJ whole genome shotgun (WGS) entry which is preliminary data.</text>
</comment>
<organism evidence="2 3">
    <name type="scientific">Gymnopilus dilepis</name>
    <dbReference type="NCBI Taxonomy" id="231916"/>
    <lineage>
        <taxon>Eukaryota</taxon>
        <taxon>Fungi</taxon>
        <taxon>Dikarya</taxon>
        <taxon>Basidiomycota</taxon>
        <taxon>Agaricomycotina</taxon>
        <taxon>Agaricomycetes</taxon>
        <taxon>Agaricomycetidae</taxon>
        <taxon>Agaricales</taxon>
        <taxon>Agaricineae</taxon>
        <taxon>Hymenogastraceae</taxon>
        <taxon>Gymnopilus</taxon>
    </lineage>
</organism>
<reference evidence="2 3" key="1">
    <citation type="journal article" date="2018" name="Evol. Lett.">
        <title>Horizontal gene cluster transfer increased hallucinogenic mushroom diversity.</title>
        <authorList>
            <person name="Reynolds H.T."/>
            <person name="Vijayakumar V."/>
            <person name="Gluck-Thaler E."/>
            <person name="Korotkin H.B."/>
            <person name="Matheny P.B."/>
            <person name="Slot J.C."/>
        </authorList>
    </citation>
    <scope>NUCLEOTIDE SEQUENCE [LARGE SCALE GENOMIC DNA]</scope>
    <source>
        <strain evidence="2 3">SRW20</strain>
    </source>
</reference>
<dbReference type="InParanoid" id="A0A409Y2J6"/>
<feature type="region of interest" description="Disordered" evidence="1">
    <location>
        <begin position="44"/>
        <end position="67"/>
    </location>
</feature>
<keyword evidence="3" id="KW-1185">Reference proteome</keyword>
<dbReference type="EMBL" id="NHYE01001270">
    <property type="protein sequence ID" value="PPQ97266.1"/>
    <property type="molecule type" value="Genomic_DNA"/>
</dbReference>
<evidence type="ECO:0000256" key="1">
    <source>
        <dbReference type="SAM" id="MobiDB-lite"/>
    </source>
</evidence>
<accession>A0A409Y2J6</accession>
<proteinExistence type="predicted"/>